<evidence type="ECO:0000313" key="6">
    <source>
        <dbReference type="EMBL" id="SCU85104.1"/>
    </source>
</evidence>
<dbReference type="Gene3D" id="3.30.710.10">
    <property type="entry name" value="Potassium Channel Kv1.1, Chain A"/>
    <property type="match status" value="1"/>
</dbReference>
<dbReference type="OrthoDB" id="249087at2759"/>
<evidence type="ECO:0000256" key="4">
    <source>
        <dbReference type="ARBA" id="ARBA00023242"/>
    </source>
</evidence>
<evidence type="ECO:0000256" key="2">
    <source>
        <dbReference type="ARBA" id="ARBA00009993"/>
    </source>
</evidence>
<organism evidence="6 7">
    <name type="scientific">Lachancea dasiensis</name>
    <dbReference type="NCBI Taxonomy" id="1072105"/>
    <lineage>
        <taxon>Eukaryota</taxon>
        <taxon>Fungi</taxon>
        <taxon>Dikarya</taxon>
        <taxon>Ascomycota</taxon>
        <taxon>Saccharomycotina</taxon>
        <taxon>Saccharomycetes</taxon>
        <taxon>Saccharomycetales</taxon>
        <taxon>Saccharomycetaceae</taxon>
        <taxon>Lachancea</taxon>
    </lineage>
</organism>
<feature type="domain" description="SKP1 component POZ" evidence="5">
    <location>
        <begin position="4"/>
        <end position="63"/>
    </location>
</feature>
<dbReference type="GO" id="GO:0031463">
    <property type="term" value="C:Cul3-RING ubiquitin ligase complex"/>
    <property type="evidence" value="ECO:0007669"/>
    <property type="project" value="EnsemblFungi"/>
</dbReference>
<dbReference type="InterPro" id="IPR011333">
    <property type="entry name" value="SKP1/BTB/POZ_sf"/>
</dbReference>
<comment type="subcellular location">
    <subcellularLocation>
        <location evidence="1">Nucleus</location>
    </subcellularLocation>
</comment>
<dbReference type="InterPro" id="IPR016073">
    <property type="entry name" value="Skp1_comp_POZ"/>
</dbReference>
<evidence type="ECO:0000256" key="3">
    <source>
        <dbReference type="ARBA" id="ARBA00021347"/>
    </source>
</evidence>
<dbReference type="GO" id="GO:0070911">
    <property type="term" value="P:global genome nucleotide-excision repair"/>
    <property type="evidence" value="ECO:0007669"/>
    <property type="project" value="EnsemblFungi"/>
</dbReference>
<proteinExistence type="inferred from homology"/>
<dbReference type="GO" id="GO:0000113">
    <property type="term" value="C:nucleotide-excision repair factor 4 complex"/>
    <property type="evidence" value="ECO:0007669"/>
    <property type="project" value="EnsemblFungi"/>
</dbReference>
<dbReference type="GO" id="GO:0004842">
    <property type="term" value="F:ubiquitin-protein transferase activity"/>
    <property type="evidence" value="ECO:0007669"/>
    <property type="project" value="EnsemblFungi"/>
</dbReference>
<dbReference type="FunFam" id="3.30.710.10:FF:000035">
    <property type="entry name" value="Elongin C transcription elongation factor"/>
    <property type="match status" value="1"/>
</dbReference>
<protein>
    <recommendedName>
        <fullName evidence="3">Elongin-C</fullName>
    </recommendedName>
</protein>
<name>A0A1G4J5U3_9SACH</name>
<dbReference type="STRING" id="1266660.A0A1G4J5U3"/>
<dbReference type="GO" id="GO:0006511">
    <property type="term" value="P:ubiquitin-dependent protein catabolic process"/>
    <property type="evidence" value="ECO:0007669"/>
    <property type="project" value="EnsemblFungi"/>
</dbReference>
<dbReference type="Proteomes" id="UP000190274">
    <property type="component" value="Chromosome D"/>
</dbReference>
<comment type="similarity">
    <text evidence="2">Belongs to the SKP1 family.</text>
</comment>
<dbReference type="InterPro" id="IPR039948">
    <property type="entry name" value="ELC1"/>
</dbReference>
<dbReference type="InterPro" id="IPR001232">
    <property type="entry name" value="SKP1-like"/>
</dbReference>
<dbReference type="AlphaFoldDB" id="A0A1G4J5U3"/>
<dbReference type="GO" id="GO:0070449">
    <property type="term" value="C:elongin complex"/>
    <property type="evidence" value="ECO:0007669"/>
    <property type="project" value="EnsemblFungi"/>
</dbReference>
<evidence type="ECO:0000256" key="1">
    <source>
        <dbReference type="ARBA" id="ARBA00004123"/>
    </source>
</evidence>
<evidence type="ECO:0000313" key="7">
    <source>
        <dbReference type="Proteomes" id="UP000190274"/>
    </source>
</evidence>
<dbReference type="EMBL" id="LT598454">
    <property type="protein sequence ID" value="SCU85104.1"/>
    <property type="molecule type" value="Genomic_DNA"/>
</dbReference>
<keyword evidence="4" id="KW-0539">Nucleus</keyword>
<dbReference type="Pfam" id="PF03931">
    <property type="entry name" value="Skp1_POZ"/>
    <property type="match status" value="1"/>
</dbReference>
<dbReference type="GO" id="GO:0009411">
    <property type="term" value="P:response to UV"/>
    <property type="evidence" value="ECO:0007669"/>
    <property type="project" value="EnsemblFungi"/>
</dbReference>
<accession>A0A1G4J5U3</accession>
<dbReference type="PANTHER" id="PTHR20648">
    <property type="entry name" value="ELONGIN-C"/>
    <property type="match status" value="1"/>
</dbReference>
<keyword evidence="7" id="KW-1185">Reference proteome</keyword>
<reference evidence="6 7" key="1">
    <citation type="submission" date="2016-03" db="EMBL/GenBank/DDBJ databases">
        <authorList>
            <person name="Devillers H."/>
        </authorList>
    </citation>
    <scope>NUCLEOTIDE SEQUENCE [LARGE SCALE GENOMIC DNA]</scope>
    <source>
        <strain evidence="6">CBS 10888</strain>
    </source>
</reference>
<sequence>MSDIVLVSKNDAEFTISLEAASISPVLKNMLSSAFMEGHQRRVELKEIDPHVLEKVADYLEYRYKYIDATEDEDLPEFEVPTEMSLELLLVADYLNI</sequence>
<gene>
    <name evidence="6" type="ORF">LADA_0D05732G</name>
</gene>
<dbReference type="SUPFAM" id="SSF54695">
    <property type="entry name" value="POZ domain"/>
    <property type="match status" value="1"/>
</dbReference>
<dbReference type="SMART" id="SM00512">
    <property type="entry name" value="Skp1"/>
    <property type="match status" value="1"/>
</dbReference>
<evidence type="ECO:0000259" key="5">
    <source>
        <dbReference type="Pfam" id="PF03931"/>
    </source>
</evidence>